<dbReference type="InterPro" id="IPR052533">
    <property type="entry name" value="WalJ/YycJ-like"/>
</dbReference>
<dbReference type="EMBL" id="VVXH01000016">
    <property type="protein sequence ID" value="KAA2376354.1"/>
    <property type="molecule type" value="Genomic_DNA"/>
</dbReference>
<feature type="domain" description="Metallo-beta-lactamase" evidence="1">
    <location>
        <begin position="11"/>
        <end position="182"/>
    </location>
</feature>
<accession>A0A5B3GRR7</accession>
<dbReference type="SMART" id="SM00849">
    <property type="entry name" value="Lactamase_B"/>
    <property type="match status" value="1"/>
</dbReference>
<evidence type="ECO:0000259" key="1">
    <source>
        <dbReference type="SMART" id="SM00849"/>
    </source>
</evidence>
<name>A0A5B3GRR7_9BACT</name>
<evidence type="ECO:0000313" key="2">
    <source>
        <dbReference type="EMBL" id="KAA2376354.1"/>
    </source>
</evidence>
<dbReference type="AlphaFoldDB" id="A0A5B3GRR7"/>
<dbReference type="InterPro" id="IPR036866">
    <property type="entry name" value="RibonucZ/Hydroxyglut_hydro"/>
</dbReference>
<dbReference type="InterPro" id="IPR001279">
    <property type="entry name" value="Metallo-B-lactamas"/>
</dbReference>
<dbReference type="PANTHER" id="PTHR47619:SF1">
    <property type="entry name" value="EXODEOXYRIBONUCLEASE WALJ"/>
    <property type="match status" value="1"/>
</dbReference>
<dbReference type="Gene3D" id="3.60.15.10">
    <property type="entry name" value="Ribonuclease Z/Hydroxyacylglutathione hydrolase-like"/>
    <property type="match status" value="1"/>
</dbReference>
<sequence length="246" mass="26775">MVLKVLGSSSHGNSYILENDREALLLEAGVRFASVKQALDYNITKVVGCLITHEHKDHAGYINEVLKATVPVYASAGTIENTPIEGPRRANVCKAGTLFTLGGFRIIPFGTKHDSAEPLGFFINHEETGNILFATDTYYLPCKFAGLNNVLIECNYRLDLLDANIAAGRIPAVVRNRTLKSHLSYDHCVQALQANDIKGVNNIVLIHLSDGNSNAEQFRAGVRAATGKTVHIAEAGLIINFDKTPF</sequence>
<dbReference type="SUPFAM" id="SSF56281">
    <property type="entry name" value="Metallo-hydrolase/oxidoreductase"/>
    <property type="match status" value="1"/>
</dbReference>
<organism evidence="2 3">
    <name type="scientific">Alistipes onderdonkii</name>
    <dbReference type="NCBI Taxonomy" id="328813"/>
    <lineage>
        <taxon>Bacteria</taxon>
        <taxon>Pseudomonadati</taxon>
        <taxon>Bacteroidota</taxon>
        <taxon>Bacteroidia</taxon>
        <taxon>Bacteroidales</taxon>
        <taxon>Rikenellaceae</taxon>
        <taxon>Alistipes</taxon>
    </lineage>
</organism>
<evidence type="ECO:0000313" key="3">
    <source>
        <dbReference type="Proteomes" id="UP000322940"/>
    </source>
</evidence>
<dbReference type="GeneID" id="92758195"/>
<protein>
    <submittedName>
        <fullName evidence="2">MBL fold metallo-hydrolase</fullName>
    </submittedName>
</protein>
<proteinExistence type="predicted"/>
<dbReference type="PANTHER" id="PTHR47619">
    <property type="entry name" value="METALLO-HYDROLASE YYCJ-RELATED"/>
    <property type="match status" value="1"/>
</dbReference>
<reference evidence="2 3" key="1">
    <citation type="journal article" date="2019" name="Nat. Med.">
        <title>A library of human gut bacterial isolates paired with longitudinal multiomics data enables mechanistic microbiome research.</title>
        <authorList>
            <person name="Poyet M."/>
            <person name="Groussin M."/>
            <person name="Gibbons S.M."/>
            <person name="Avila-Pacheco J."/>
            <person name="Jiang X."/>
            <person name="Kearney S.M."/>
            <person name="Perrotta A.R."/>
            <person name="Berdy B."/>
            <person name="Zhao S."/>
            <person name="Lieberman T.D."/>
            <person name="Swanson P.K."/>
            <person name="Smith M."/>
            <person name="Roesemann S."/>
            <person name="Alexander J.E."/>
            <person name="Rich S.A."/>
            <person name="Livny J."/>
            <person name="Vlamakis H."/>
            <person name="Clish C."/>
            <person name="Bullock K."/>
            <person name="Deik A."/>
            <person name="Scott J."/>
            <person name="Pierce K.A."/>
            <person name="Xavier R.J."/>
            <person name="Alm E.J."/>
        </authorList>
    </citation>
    <scope>NUCLEOTIDE SEQUENCE [LARGE SCALE GENOMIC DNA]</scope>
    <source>
        <strain evidence="2 3">BIOML-A266</strain>
    </source>
</reference>
<comment type="caution">
    <text evidence="2">The sequence shown here is derived from an EMBL/GenBank/DDBJ whole genome shotgun (WGS) entry which is preliminary data.</text>
</comment>
<dbReference type="GO" id="GO:0016787">
    <property type="term" value="F:hydrolase activity"/>
    <property type="evidence" value="ECO:0007669"/>
    <property type="project" value="UniProtKB-KW"/>
</dbReference>
<dbReference type="RefSeq" id="WP_015545843.1">
    <property type="nucleotide sequence ID" value="NZ_JADMRE010000015.1"/>
</dbReference>
<gene>
    <name evidence="2" type="ORF">F2Y10_13655</name>
</gene>
<dbReference type="Pfam" id="PF12706">
    <property type="entry name" value="Lactamase_B_2"/>
    <property type="match status" value="1"/>
</dbReference>
<keyword evidence="2" id="KW-0378">Hydrolase</keyword>
<dbReference type="Proteomes" id="UP000322940">
    <property type="component" value="Unassembled WGS sequence"/>
</dbReference>